<dbReference type="GO" id="GO:0003700">
    <property type="term" value="F:DNA-binding transcription factor activity"/>
    <property type="evidence" value="ECO:0007669"/>
    <property type="project" value="InterPro"/>
</dbReference>
<dbReference type="AlphaFoldDB" id="A0A844HAW6"/>
<evidence type="ECO:0000313" key="6">
    <source>
        <dbReference type="Proteomes" id="UP000442533"/>
    </source>
</evidence>
<keyword evidence="3" id="KW-0804">Transcription</keyword>
<dbReference type="PANTHER" id="PTHR43537:SF5">
    <property type="entry name" value="UXU OPERON TRANSCRIPTIONAL REGULATOR"/>
    <property type="match status" value="1"/>
</dbReference>
<evidence type="ECO:0000313" key="5">
    <source>
        <dbReference type="EMBL" id="MTH36167.1"/>
    </source>
</evidence>
<dbReference type="CDD" id="cd07377">
    <property type="entry name" value="WHTH_GntR"/>
    <property type="match status" value="1"/>
</dbReference>
<keyword evidence="1" id="KW-0805">Transcription regulation</keyword>
<dbReference type="InterPro" id="IPR011711">
    <property type="entry name" value="GntR_C"/>
</dbReference>
<dbReference type="GO" id="GO:0003677">
    <property type="term" value="F:DNA binding"/>
    <property type="evidence" value="ECO:0007669"/>
    <property type="project" value="UniProtKB-KW"/>
</dbReference>
<dbReference type="InterPro" id="IPR008920">
    <property type="entry name" value="TF_FadR/GntR_C"/>
</dbReference>
<accession>A0A844HAW6</accession>
<name>A0A844HAW6_9RHOB</name>
<dbReference type="InterPro" id="IPR000524">
    <property type="entry name" value="Tscrpt_reg_HTH_GntR"/>
</dbReference>
<reference evidence="5 6" key="1">
    <citation type="submission" date="2019-11" db="EMBL/GenBank/DDBJ databases">
        <authorList>
            <person name="Dong K."/>
        </authorList>
    </citation>
    <scope>NUCLEOTIDE SEQUENCE [LARGE SCALE GENOMIC DNA]</scope>
    <source>
        <strain evidence="5 6">JCM 17370</strain>
    </source>
</reference>
<keyword evidence="2" id="KW-0238">DNA-binding</keyword>
<keyword evidence="6" id="KW-1185">Reference proteome</keyword>
<proteinExistence type="predicted"/>
<evidence type="ECO:0000256" key="2">
    <source>
        <dbReference type="ARBA" id="ARBA00023125"/>
    </source>
</evidence>
<sequence>MVVEALSRRIASGDYPQGSRLPSERALAASLNVARNTLREALEQLEKSGLILRRAGAGSYVTQPEHWDNAAPVMAATGPLHLHVVRGILEPEITRLAILNMPPVTLDLLARIHERMQTETDAAGFARLEEDFLEALAQGTGNPLLSACYNLVITTRRQRHRSAMLRRHMTPERIDQQRQGYGALLSALAARDIAEAVDLVQQLLLEEQRLFMQED</sequence>
<evidence type="ECO:0000256" key="3">
    <source>
        <dbReference type="ARBA" id="ARBA00023163"/>
    </source>
</evidence>
<gene>
    <name evidence="5" type="ORF">GL279_16335</name>
</gene>
<dbReference type="RefSeq" id="WP_155065707.1">
    <property type="nucleotide sequence ID" value="NZ_WMIF01000030.1"/>
</dbReference>
<evidence type="ECO:0000259" key="4">
    <source>
        <dbReference type="PROSITE" id="PS50949"/>
    </source>
</evidence>
<dbReference type="OrthoDB" id="7173258at2"/>
<dbReference type="PANTHER" id="PTHR43537">
    <property type="entry name" value="TRANSCRIPTIONAL REGULATOR, GNTR FAMILY"/>
    <property type="match status" value="1"/>
</dbReference>
<dbReference type="SUPFAM" id="SSF46785">
    <property type="entry name" value="Winged helix' DNA-binding domain"/>
    <property type="match status" value="1"/>
</dbReference>
<dbReference type="PROSITE" id="PS50949">
    <property type="entry name" value="HTH_GNTR"/>
    <property type="match status" value="1"/>
</dbReference>
<dbReference type="Proteomes" id="UP000442533">
    <property type="component" value="Unassembled WGS sequence"/>
</dbReference>
<dbReference type="Gene3D" id="1.20.120.530">
    <property type="entry name" value="GntR ligand-binding domain-like"/>
    <property type="match status" value="1"/>
</dbReference>
<feature type="domain" description="HTH gntR-type" evidence="4">
    <location>
        <begin position="1"/>
        <end position="64"/>
    </location>
</feature>
<dbReference type="SUPFAM" id="SSF48008">
    <property type="entry name" value="GntR ligand-binding domain-like"/>
    <property type="match status" value="1"/>
</dbReference>
<organism evidence="5 6">
    <name type="scientific">Paracoccus limosus</name>
    <dbReference type="NCBI Taxonomy" id="913252"/>
    <lineage>
        <taxon>Bacteria</taxon>
        <taxon>Pseudomonadati</taxon>
        <taxon>Pseudomonadota</taxon>
        <taxon>Alphaproteobacteria</taxon>
        <taxon>Rhodobacterales</taxon>
        <taxon>Paracoccaceae</taxon>
        <taxon>Paracoccus</taxon>
    </lineage>
</organism>
<dbReference type="SMART" id="SM00895">
    <property type="entry name" value="FCD"/>
    <property type="match status" value="1"/>
</dbReference>
<dbReference type="PRINTS" id="PR00035">
    <property type="entry name" value="HTHGNTR"/>
</dbReference>
<dbReference type="Pfam" id="PF07729">
    <property type="entry name" value="FCD"/>
    <property type="match status" value="1"/>
</dbReference>
<dbReference type="InterPro" id="IPR036388">
    <property type="entry name" value="WH-like_DNA-bd_sf"/>
</dbReference>
<dbReference type="InterPro" id="IPR036390">
    <property type="entry name" value="WH_DNA-bd_sf"/>
</dbReference>
<dbReference type="Gene3D" id="1.10.10.10">
    <property type="entry name" value="Winged helix-like DNA-binding domain superfamily/Winged helix DNA-binding domain"/>
    <property type="match status" value="1"/>
</dbReference>
<protein>
    <submittedName>
        <fullName evidence="5">GntR family transcriptional regulator</fullName>
    </submittedName>
</protein>
<dbReference type="Pfam" id="PF00392">
    <property type="entry name" value="GntR"/>
    <property type="match status" value="1"/>
</dbReference>
<dbReference type="EMBL" id="WMIF01000030">
    <property type="protein sequence ID" value="MTH36167.1"/>
    <property type="molecule type" value="Genomic_DNA"/>
</dbReference>
<comment type="caution">
    <text evidence="5">The sequence shown here is derived from an EMBL/GenBank/DDBJ whole genome shotgun (WGS) entry which is preliminary data.</text>
</comment>
<dbReference type="SMART" id="SM00345">
    <property type="entry name" value="HTH_GNTR"/>
    <property type="match status" value="1"/>
</dbReference>
<evidence type="ECO:0000256" key="1">
    <source>
        <dbReference type="ARBA" id="ARBA00023015"/>
    </source>
</evidence>